<organism evidence="1 2">
    <name type="scientific">Macrococcus armenti</name>
    <dbReference type="NCBI Taxonomy" id="2875764"/>
    <lineage>
        <taxon>Bacteria</taxon>
        <taxon>Bacillati</taxon>
        <taxon>Bacillota</taxon>
        <taxon>Bacilli</taxon>
        <taxon>Bacillales</taxon>
        <taxon>Staphylococcaceae</taxon>
        <taxon>Macrococcus</taxon>
    </lineage>
</organism>
<evidence type="ECO:0000313" key="2">
    <source>
        <dbReference type="Proteomes" id="UP000830343"/>
    </source>
</evidence>
<reference evidence="1" key="1">
    <citation type="submission" date="2022-03" db="EMBL/GenBank/DDBJ databases">
        <authorList>
            <person name="Vrbovska V."/>
            <person name="Kovarovic V."/>
            <person name="Botka T."/>
            <person name="Pantucek R."/>
        </authorList>
    </citation>
    <scope>NUCLEOTIDE SEQUENCE</scope>
    <source>
        <strain evidence="1">CCM 2609</strain>
    </source>
</reference>
<gene>
    <name evidence="1" type="ORF">MRZ06_09215</name>
</gene>
<accession>A0ABY3ZUV5</accession>
<dbReference type="RefSeq" id="WP_243365516.1">
    <property type="nucleotide sequence ID" value="NZ_CP094348.1"/>
</dbReference>
<name>A0ABY3ZUV5_9STAP</name>
<keyword evidence="2" id="KW-1185">Reference proteome</keyword>
<sequence>MNSVQHILNDDVLLEEEMMQLIHLIQHSQPKVHDIVIGCSRQDAFIHAAYQFKVLWEQYGGPFGDGGHVLDVVDWNSRSKSFNKYIRRIERHAPDAFVALGSTEGFEQVMRRLHRVTEIKAHQTFVMSTLASQTMITSGGMFVFEGMRGITKFGHNFVVAHGVLTVV</sequence>
<reference evidence="1" key="2">
    <citation type="submission" date="2022-04" db="EMBL/GenBank/DDBJ databases">
        <title>Antimicrobial genetic elements in methicillin-resistant Macrococcus armenti.</title>
        <authorList>
            <person name="Keller J.E."/>
            <person name="Schwendener S."/>
            <person name="Pantucek R."/>
            <person name="Perreten V."/>
        </authorList>
    </citation>
    <scope>NUCLEOTIDE SEQUENCE</scope>
    <source>
        <strain evidence="1">CCM 2609</strain>
    </source>
</reference>
<proteinExistence type="predicted"/>
<dbReference type="EMBL" id="CP094348">
    <property type="protein sequence ID" value="UOB20169.1"/>
    <property type="molecule type" value="Genomic_DNA"/>
</dbReference>
<protein>
    <submittedName>
        <fullName evidence="1">Uncharacterized protein</fullName>
    </submittedName>
</protein>
<dbReference type="Proteomes" id="UP000830343">
    <property type="component" value="Chromosome"/>
</dbReference>
<dbReference type="Gene3D" id="3.40.50.2300">
    <property type="match status" value="1"/>
</dbReference>
<evidence type="ECO:0000313" key="1">
    <source>
        <dbReference type="EMBL" id="UOB20169.1"/>
    </source>
</evidence>